<dbReference type="SMART" id="SM01131">
    <property type="entry name" value="DHHA2"/>
    <property type="match status" value="1"/>
</dbReference>
<dbReference type="SUPFAM" id="SSF64182">
    <property type="entry name" value="DHH phosphoesterases"/>
    <property type="match status" value="1"/>
</dbReference>
<sequence>MKTLRHYRTNCQFRRNSLAMIKTTLGEPKWKEDVIGQVASCSHSFNQCLEHNRNLLAPLCKNSQEGLSFPNKFTFVIGNEASDADSVISSLVYAFYKSKTAYTDEAYIPVVPIPREQLELRCEIVSLLQALRINLDHLHFVDEIDWKCVRKHHSTLSWILMDHNFLNNKHVYQAIESTSQSKEDVADVIEIIDHHKDQNKHLKALYRNVAFQGSRALVGSCCTLVAEQLSFTKYIPEQATMCEAGLLSTLLLSVVALDTINFDLSAKKATSRDVAMAEWLDTFSYASKDSLYEWLAEQKSNEEHWKRFSVQNCLDYDYKEFDINGTSGHRFGVSSVLISLAKVAEKCRAKDIFLAELKEFCCRNSIIFLVIMTVEREAKTRGVKREILFYEEGSTDYVKQCVNHLVIDKSNELSLLPLTDFQYQDTDHIRVLRQCNTTASRKQVVPLLEEALHSIAKYN</sequence>
<evidence type="ECO:0000256" key="3">
    <source>
        <dbReference type="ARBA" id="ARBA00022801"/>
    </source>
</evidence>
<evidence type="ECO:0000259" key="5">
    <source>
        <dbReference type="SMART" id="SM01131"/>
    </source>
</evidence>
<dbReference type="Pfam" id="PF01368">
    <property type="entry name" value="DHH"/>
    <property type="match status" value="1"/>
</dbReference>
<dbReference type="GO" id="GO:0004309">
    <property type="term" value="F:exopolyphosphatase activity"/>
    <property type="evidence" value="ECO:0007669"/>
    <property type="project" value="TreeGrafter"/>
</dbReference>
<feature type="domain" description="DHHA2" evidence="5">
    <location>
        <begin position="292"/>
        <end position="452"/>
    </location>
</feature>
<dbReference type="Gene3D" id="3.10.310.20">
    <property type="entry name" value="DHHA2 domain"/>
    <property type="match status" value="1"/>
</dbReference>
<name>F0WBD8_9STRA</name>
<dbReference type="PANTHER" id="PTHR12112:SF39">
    <property type="entry name" value="EG:152A3.5 PROTEIN (FBGN0003116_PN PROTEIN)"/>
    <property type="match status" value="1"/>
</dbReference>
<reference evidence="6" key="2">
    <citation type="submission" date="2011-02" db="EMBL/GenBank/DDBJ databases">
        <authorList>
            <person name="MacLean D."/>
        </authorList>
    </citation>
    <scope>NUCLEOTIDE SEQUENCE</scope>
</reference>
<dbReference type="PANTHER" id="PTHR12112">
    <property type="entry name" value="BNIP - RELATED"/>
    <property type="match status" value="1"/>
</dbReference>
<gene>
    <name evidence="6" type="primary">AlNc14C51G3985</name>
    <name evidence="6" type="ORF">ALNC14_046050</name>
</gene>
<evidence type="ECO:0000313" key="6">
    <source>
        <dbReference type="EMBL" id="CCA18462.1"/>
    </source>
</evidence>
<protein>
    <submittedName>
        <fullName evidence="6">Uncharacterized protein AlNc14C51G3985</fullName>
    </submittedName>
</protein>
<accession>F0WBD8</accession>
<dbReference type="GO" id="GO:0046872">
    <property type="term" value="F:metal ion binding"/>
    <property type="evidence" value="ECO:0007669"/>
    <property type="project" value="UniProtKB-KW"/>
</dbReference>
<dbReference type="EMBL" id="FR824096">
    <property type="protein sequence ID" value="CCA18462.1"/>
    <property type="molecule type" value="Genomic_DNA"/>
</dbReference>
<evidence type="ECO:0000256" key="4">
    <source>
        <dbReference type="ARBA" id="ARBA00023211"/>
    </source>
</evidence>
<dbReference type="InterPro" id="IPR038222">
    <property type="entry name" value="DHHA2_dom_sf"/>
</dbReference>
<keyword evidence="3" id="KW-0378">Hydrolase</keyword>
<organism evidence="6">
    <name type="scientific">Albugo laibachii Nc14</name>
    <dbReference type="NCBI Taxonomy" id="890382"/>
    <lineage>
        <taxon>Eukaryota</taxon>
        <taxon>Sar</taxon>
        <taxon>Stramenopiles</taxon>
        <taxon>Oomycota</taxon>
        <taxon>Peronosporomycetes</taxon>
        <taxon>Albuginales</taxon>
        <taxon>Albuginaceae</taxon>
        <taxon>Albugo</taxon>
    </lineage>
</organism>
<keyword evidence="2" id="KW-0479">Metal-binding</keyword>
<proteinExistence type="predicted"/>
<dbReference type="InterPro" id="IPR001667">
    <property type="entry name" value="DDH_dom"/>
</dbReference>
<evidence type="ECO:0000256" key="2">
    <source>
        <dbReference type="ARBA" id="ARBA00022723"/>
    </source>
</evidence>
<evidence type="ECO:0000256" key="1">
    <source>
        <dbReference type="ARBA" id="ARBA00001936"/>
    </source>
</evidence>
<dbReference type="HOGENOM" id="CLU_019358_0_0_1"/>
<comment type="cofactor">
    <cofactor evidence="1">
        <name>Mn(2+)</name>
        <dbReference type="ChEBI" id="CHEBI:29035"/>
    </cofactor>
</comment>
<dbReference type="InterPro" id="IPR004097">
    <property type="entry name" value="DHHA2"/>
</dbReference>
<dbReference type="AlphaFoldDB" id="F0WBD8"/>
<dbReference type="InterPro" id="IPR038763">
    <property type="entry name" value="DHH_sf"/>
</dbReference>
<dbReference type="Pfam" id="PF02833">
    <property type="entry name" value="DHHA2"/>
    <property type="match status" value="1"/>
</dbReference>
<keyword evidence="4" id="KW-0464">Manganese</keyword>
<reference evidence="6" key="1">
    <citation type="journal article" date="2011" name="PLoS Biol.">
        <title>Gene gain and loss during evolution of obligate parasitism in the white rust pathogen of Arabidopsis thaliana.</title>
        <authorList>
            <person name="Kemen E."/>
            <person name="Gardiner A."/>
            <person name="Schultz-Larsen T."/>
            <person name="Kemen A.C."/>
            <person name="Balmuth A.L."/>
            <person name="Robert-Seilaniantz A."/>
            <person name="Bailey K."/>
            <person name="Holub E."/>
            <person name="Studholme D.J."/>
            <person name="Maclean D."/>
            <person name="Jones J.D."/>
        </authorList>
    </citation>
    <scope>NUCLEOTIDE SEQUENCE</scope>
</reference>
<dbReference type="GO" id="GO:0005737">
    <property type="term" value="C:cytoplasm"/>
    <property type="evidence" value="ECO:0007669"/>
    <property type="project" value="InterPro"/>
</dbReference>
<dbReference type="Gene3D" id="3.90.1640.10">
    <property type="entry name" value="inorganic pyrophosphatase (n-terminal core)"/>
    <property type="match status" value="1"/>
</dbReference>